<keyword evidence="1" id="KW-1133">Transmembrane helix</keyword>
<name>A0A087M3I4_9HYPH</name>
<sequence>MTTELGPWLPIFYESSSPELWLGFAISDWVAIGSGLAGAVIGAVVGGAISAKLQNNAAKDAAKQAEADRTAIARANAIKLMMRASIMLNDVKSTVDAIHNQLDKANQHRLTGAPLWARIAGVVGGSRLQPLEIDELLPFIDARKYDLVSKYVELTMQHEVLNDSVDLYNKLRANLKDMLSATSADGTLLYTPATPETEAKIRPHTVEMESLIQQIKPRAEAMLKAAIDLNSQIGPAGREMFGPSFPGVDVSDVAAH</sequence>
<feature type="transmembrane region" description="Helical" evidence="1">
    <location>
        <begin position="20"/>
        <end position="49"/>
    </location>
</feature>
<dbReference type="AlphaFoldDB" id="A0A087M3I4"/>
<keyword evidence="1" id="KW-0472">Membrane</keyword>
<proteinExistence type="predicted"/>
<dbReference type="Proteomes" id="UP000028981">
    <property type="component" value="Unassembled WGS sequence"/>
</dbReference>
<dbReference type="EMBL" id="JQGC01000006">
    <property type="protein sequence ID" value="KFL31437.1"/>
    <property type="molecule type" value="Genomic_DNA"/>
</dbReference>
<dbReference type="OrthoDB" id="8114956at2"/>
<reference evidence="2 3" key="1">
    <citation type="submission" date="2014-08" db="EMBL/GenBank/DDBJ databases">
        <authorList>
            <person name="Hassan Y.I."/>
            <person name="Lepp D."/>
            <person name="Zhou T."/>
        </authorList>
    </citation>
    <scope>NUCLEOTIDE SEQUENCE [LARGE SCALE GENOMIC DNA]</scope>
    <source>
        <strain evidence="2 3">IFO13584</strain>
    </source>
</reference>
<evidence type="ECO:0000313" key="3">
    <source>
        <dbReference type="Proteomes" id="UP000028981"/>
    </source>
</evidence>
<dbReference type="RefSeq" id="WP_035081173.1">
    <property type="nucleotide sequence ID" value="NZ_JQGC01000006.1"/>
</dbReference>
<gene>
    <name evidence="2" type="ORF">JP75_07735</name>
</gene>
<evidence type="ECO:0000256" key="1">
    <source>
        <dbReference type="SAM" id="Phobius"/>
    </source>
</evidence>
<organism evidence="2 3">
    <name type="scientific">Devosia riboflavina</name>
    <dbReference type="NCBI Taxonomy" id="46914"/>
    <lineage>
        <taxon>Bacteria</taxon>
        <taxon>Pseudomonadati</taxon>
        <taxon>Pseudomonadota</taxon>
        <taxon>Alphaproteobacteria</taxon>
        <taxon>Hyphomicrobiales</taxon>
        <taxon>Devosiaceae</taxon>
        <taxon>Devosia</taxon>
    </lineage>
</organism>
<accession>A0A087M3I4</accession>
<comment type="caution">
    <text evidence="2">The sequence shown here is derived from an EMBL/GenBank/DDBJ whole genome shotgun (WGS) entry which is preliminary data.</text>
</comment>
<keyword evidence="3" id="KW-1185">Reference proteome</keyword>
<protein>
    <submittedName>
        <fullName evidence="2">Uncharacterized protein</fullName>
    </submittedName>
</protein>
<keyword evidence="1" id="KW-0812">Transmembrane</keyword>
<evidence type="ECO:0000313" key="2">
    <source>
        <dbReference type="EMBL" id="KFL31437.1"/>
    </source>
</evidence>